<dbReference type="CDD" id="cd02189">
    <property type="entry name" value="delta_zeta_tubulin-like"/>
    <property type="match status" value="1"/>
</dbReference>
<evidence type="ECO:0000256" key="12">
    <source>
        <dbReference type="ARBA" id="ARBA00030594"/>
    </source>
</evidence>
<dbReference type="InterPro" id="IPR003008">
    <property type="entry name" value="Tubulin_FtsZ_GTPase"/>
</dbReference>
<dbReference type="PROSITE" id="PS00227">
    <property type="entry name" value="TUBULIN"/>
    <property type="match status" value="1"/>
</dbReference>
<dbReference type="GO" id="GO:0005874">
    <property type="term" value="C:microtubule"/>
    <property type="evidence" value="ECO:0007669"/>
    <property type="project" value="UniProtKB-KW"/>
</dbReference>
<dbReference type="Gramene" id="GBG74225">
    <property type="protein sequence ID" value="GBG74225"/>
    <property type="gene ID" value="CBR_g17937"/>
</dbReference>
<proteinExistence type="inferred from homology"/>
<evidence type="ECO:0000256" key="15">
    <source>
        <dbReference type="SAM" id="MobiDB-lite"/>
    </source>
</evidence>
<dbReference type="GO" id="GO:0030030">
    <property type="term" value="P:cell projection organization"/>
    <property type="evidence" value="ECO:0007669"/>
    <property type="project" value="UniProtKB-KW"/>
</dbReference>
<keyword evidence="9 14" id="KW-0342">GTP-binding</keyword>
<comment type="subcellular location">
    <subcellularLocation>
        <location evidence="3">Cell projection</location>
        <location evidence="3">Cilium</location>
    </subcellularLocation>
    <subcellularLocation>
        <location evidence="1">Cytoplasm</location>
        <location evidence="1">Cytoskeleton</location>
        <location evidence="1">Microtubule organizing center</location>
        <location evidence="1">Centrosome</location>
        <location evidence="1">Centriole</location>
    </subcellularLocation>
    <subcellularLocation>
        <location evidence="2">Nucleus</location>
    </subcellularLocation>
</comment>
<dbReference type="OMA" id="ACHPEYK"/>
<dbReference type="InterPro" id="IPR023123">
    <property type="entry name" value="Tubulin_C"/>
</dbReference>
<protein>
    <recommendedName>
        <fullName evidence="5">Tubulin delta chain</fullName>
    </recommendedName>
    <alternativeName>
        <fullName evidence="12">Delta-tubulin</fullName>
    </alternativeName>
</protein>
<organism evidence="17 18">
    <name type="scientific">Chara braunii</name>
    <name type="common">Braun's stonewort</name>
    <dbReference type="NCBI Taxonomy" id="69332"/>
    <lineage>
        <taxon>Eukaryota</taxon>
        <taxon>Viridiplantae</taxon>
        <taxon>Streptophyta</taxon>
        <taxon>Charophyceae</taxon>
        <taxon>Charales</taxon>
        <taxon>Characeae</taxon>
        <taxon>Chara</taxon>
    </lineage>
</organism>
<evidence type="ECO:0000256" key="9">
    <source>
        <dbReference type="ARBA" id="ARBA00023134"/>
    </source>
</evidence>
<evidence type="ECO:0000313" key="18">
    <source>
        <dbReference type="Proteomes" id="UP000265515"/>
    </source>
</evidence>
<dbReference type="InterPro" id="IPR017975">
    <property type="entry name" value="Tubulin_CS"/>
</dbReference>
<accession>A0A388KVX7</accession>
<dbReference type="AlphaFoldDB" id="A0A388KVX7"/>
<sequence>MSVVTVQLGQCGNQIGSQVFQALARDGMGRGGEGRARIGGGGGGGFKGSYGEGEIWETFFRECEIDDRRSERSSGHASGGEAIARAVLVDMEPKVVRSVMSSVRSYEGCPSGWAYGDNNFFSRDSGSGNNWARGYYVHGPRCRDPIMEVIRREVEACDNFGGFLLLQSAAGGTGSGVGAYIAGALKEEYPSSCLLSHCVWPYESGEVIVQSYNVPLTISHLYNEADGIIVCPNDALQATCRQLFNSQRVSFKELNDVAARSLSSVLLPSFVRDVSSSITEDCTSTSGGRHKLHLLADVASHLCAHPGYKLLTIRCLPQIPTPSIPFTTFSWGGILKSLKQMHVRGSLIEHGLDWTTPPGLLSSFYHAETTPTCGWKIEGGGQGVERGAGGGGGRGGGGGVGGEGIVEQSPGTMSSTSSANRALASMLFLRGNEAMVVDASMFVDPSLHPLWASDPLVVAAHPACANKYEMSASLLTNCKSVVTRVERMVERSYDLFSTKAYLHQYHAFGMEESDFEEVYTSLEDIVARYRML</sequence>
<dbReference type="SMART" id="SM00864">
    <property type="entry name" value="Tubulin"/>
    <property type="match status" value="1"/>
</dbReference>
<dbReference type="InterPro" id="IPR008280">
    <property type="entry name" value="Tub_FtsZ_C"/>
</dbReference>
<evidence type="ECO:0000256" key="1">
    <source>
        <dbReference type="ARBA" id="ARBA00004114"/>
    </source>
</evidence>
<keyword evidence="6 14" id="KW-0493">Microtubule</keyword>
<gene>
    <name evidence="17" type="ORF">CBR_g17937</name>
</gene>
<evidence type="ECO:0000256" key="10">
    <source>
        <dbReference type="ARBA" id="ARBA00023242"/>
    </source>
</evidence>
<evidence type="ECO:0000313" key="17">
    <source>
        <dbReference type="EMBL" id="GBG74225.1"/>
    </source>
</evidence>
<evidence type="ECO:0000256" key="5">
    <source>
        <dbReference type="ARBA" id="ARBA00014184"/>
    </source>
</evidence>
<dbReference type="GO" id="GO:0005200">
    <property type="term" value="F:structural constituent of cytoskeleton"/>
    <property type="evidence" value="ECO:0007669"/>
    <property type="project" value="InterPro"/>
</dbReference>
<dbReference type="SUPFAM" id="SSF55307">
    <property type="entry name" value="Tubulin C-terminal domain-like"/>
    <property type="match status" value="1"/>
</dbReference>
<comment type="function">
    <text evidence="13">Acts as a positive regulator of hedgehog signaling and regulates ciliary function.</text>
</comment>
<dbReference type="Gene3D" id="3.40.50.1440">
    <property type="entry name" value="Tubulin/FtsZ, GTPase domain"/>
    <property type="match status" value="1"/>
</dbReference>
<keyword evidence="10" id="KW-0539">Nucleus</keyword>
<dbReference type="Proteomes" id="UP000265515">
    <property type="component" value="Unassembled WGS sequence"/>
</dbReference>
<dbReference type="GO" id="GO:0007017">
    <property type="term" value="P:microtubule-based process"/>
    <property type="evidence" value="ECO:0007669"/>
    <property type="project" value="InterPro"/>
</dbReference>
<feature type="region of interest" description="Disordered" evidence="15">
    <location>
        <begin position="384"/>
        <end position="417"/>
    </location>
</feature>
<dbReference type="STRING" id="69332.A0A388KVX7"/>
<dbReference type="Gene3D" id="1.10.287.600">
    <property type="entry name" value="Helix hairpin bin"/>
    <property type="match status" value="1"/>
</dbReference>
<keyword evidence="7 14" id="KW-0547">Nucleotide-binding</keyword>
<dbReference type="OrthoDB" id="10250004at2759"/>
<dbReference type="GO" id="GO:0005634">
    <property type="term" value="C:nucleus"/>
    <property type="evidence" value="ECO:0007669"/>
    <property type="project" value="UniProtKB-SubCell"/>
</dbReference>
<dbReference type="PANTHER" id="PTHR11588">
    <property type="entry name" value="TUBULIN"/>
    <property type="match status" value="1"/>
</dbReference>
<feature type="domain" description="Tubulin/FtsZ GTPase" evidence="16">
    <location>
        <begin position="73"/>
        <end position="269"/>
    </location>
</feature>
<keyword evidence="8" id="KW-0970">Cilium biogenesis/degradation</keyword>
<evidence type="ECO:0000256" key="2">
    <source>
        <dbReference type="ARBA" id="ARBA00004123"/>
    </source>
</evidence>
<evidence type="ECO:0000256" key="11">
    <source>
        <dbReference type="ARBA" id="ARBA00023273"/>
    </source>
</evidence>
<comment type="caution">
    <text evidence="17">The sequence shown here is derived from an EMBL/GenBank/DDBJ whole genome shotgun (WGS) entry which is preliminary data.</text>
</comment>
<name>A0A388KVX7_CHABU</name>
<evidence type="ECO:0000256" key="7">
    <source>
        <dbReference type="ARBA" id="ARBA00022741"/>
    </source>
</evidence>
<evidence type="ECO:0000256" key="8">
    <source>
        <dbReference type="ARBA" id="ARBA00022794"/>
    </source>
</evidence>
<evidence type="ECO:0000256" key="6">
    <source>
        <dbReference type="ARBA" id="ARBA00022701"/>
    </source>
</evidence>
<dbReference type="GO" id="GO:0005929">
    <property type="term" value="C:cilium"/>
    <property type="evidence" value="ECO:0007669"/>
    <property type="project" value="UniProtKB-SubCell"/>
</dbReference>
<dbReference type="PRINTS" id="PR01161">
    <property type="entry name" value="TUBULIN"/>
</dbReference>
<evidence type="ECO:0000256" key="4">
    <source>
        <dbReference type="ARBA" id="ARBA00009636"/>
    </source>
</evidence>
<evidence type="ECO:0000256" key="3">
    <source>
        <dbReference type="ARBA" id="ARBA00004138"/>
    </source>
</evidence>
<comment type="similarity">
    <text evidence="4 14">Belongs to the tubulin family.</text>
</comment>
<dbReference type="InterPro" id="IPR000217">
    <property type="entry name" value="Tubulin"/>
</dbReference>
<dbReference type="InterPro" id="IPR002967">
    <property type="entry name" value="Delta_tubulin"/>
</dbReference>
<dbReference type="SUPFAM" id="SSF52490">
    <property type="entry name" value="Tubulin nucleotide-binding domain-like"/>
    <property type="match status" value="1"/>
</dbReference>
<dbReference type="GO" id="GO:0005525">
    <property type="term" value="F:GTP binding"/>
    <property type="evidence" value="ECO:0007669"/>
    <property type="project" value="UniProtKB-UniRule"/>
</dbReference>
<dbReference type="Pfam" id="PF00091">
    <property type="entry name" value="Tubulin"/>
    <property type="match status" value="1"/>
</dbReference>
<dbReference type="GO" id="GO:0005814">
    <property type="term" value="C:centriole"/>
    <property type="evidence" value="ECO:0007669"/>
    <property type="project" value="UniProtKB-SubCell"/>
</dbReference>
<keyword evidence="11" id="KW-0966">Cell projection</keyword>
<dbReference type="InterPro" id="IPR036525">
    <property type="entry name" value="Tubulin/FtsZ_GTPase_sf"/>
</dbReference>
<keyword evidence="18" id="KW-1185">Reference proteome</keyword>
<evidence type="ECO:0000256" key="14">
    <source>
        <dbReference type="RuleBase" id="RU000352"/>
    </source>
</evidence>
<dbReference type="EMBL" id="BFEA01000199">
    <property type="protein sequence ID" value="GBG74225.1"/>
    <property type="molecule type" value="Genomic_DNA"/>
</dbReference>
<evidence type="ECO:0000259" key="16">
    <source>
        <dbReference type="SMART" id="SM00864"/>
    </source>
</evidence>
<evidence type="ECO:0000256" key="13">
    <source>
        <dbReference type="ARBA" id="ARBA00046149"/>
    </source>
</evidence>
<feature type="compositionally biased region" description="Gly residues" evidence="15">
    <location>
        <begin position="384"/>
        <end position="404"/>
    </location>
</feature>
<reference evidence="17 18" key="1">
    <citation type="journal article" date="2018" name="Cell">
        <title>The Chara Genome: Secondary Complexity and Implications for Plant Terrestrialization.</title>
        <authorList>
            <person name="Nishiyama T."/>
            <person name="Sakayama H."/>
            <person name="Vries J.D."/>
            <person name="Buschmann H."/>
            <person name="Saint-Marcoux D."/>
            <person name="Ullrich K.K."/>
            <person name="Haas F.B."/>
            <person name="Vanderstraeten L."/>
            <person name="Becker D."/>
            <person name="Lang D."/>
            <person name="Vosolsobe S."/>
            <person name="Rombauts S."/>
            <person name="Wilhelmsson P.K.I."/>
            <person name="Janitza P."/>
            <person name="Kern R."/>
            <person name="Heyl A."/>
            <person name="Rumpler F."/>
            <person name="Villalobos L.I.A.C."/>
            <person name="Clay J.M."/>
            <person name="Skokan R."/>
            <person name="Toyoda A."/>
            <person name="Suzuki Y."/>
            <person name="Kagoshima H."/>
            <person name="Schijlen E."/>
            <person name="Tajeshwar N."/>
            <person name="Catarino B."/>
            <person name="Hetherington A.J."/>
            <person name="Saltykova A."/>
            <person name="Bonnot C."/>
            <person name="Breuninger H."/>
            <person name="Symeonidi A."/>
            <person name="Radhakrishnan G.V."/>
            <person name="Van Nieuwerburgh F."/>
            <person name="Deforce D."/>
            <person name="Chang C."/>
            <person name="Karol K.G."/>
            <person name="Hedrich R."/>
            <person name="Ulvskov P."/>
            <person name="Glockner G."/>
            <person name="Delwiche C.F."/>
            <person name="Petrasek J."/>
            <person name="Van de Peer Y."/>
            <person name="Friml J."/>
            <person name="Beilby M."/>
            <person name="Dolan L."/>
            <person name="Kohara Y."/>
            <person name="Sugano S."/>
            <person name="Fujiyama A."/>
            <person name="Delaux P.-M."/>
            <person name="Quint M."/>
            <person name="TheiBen G."/>
            <person name="Hagemann M."/>
            <person name="Harholt J."/>
            <person name="Dunand C."/>
            <person name="Zachgo S."/>
            <person name="Langdale J."/>
            <person name="Maumus F."/>
            <person name="Straeten D.V.D."/>
            <person name="Gould S.B."/>
            <person name="Rensing S.A."/>
        </authorList>
    </citation>
    <scope>NUCLEOTIDE SEQUENCE [LARGE SCALE GENOMIC DNA]</scope>
    <source>
        <strain evidence="17 18">S276</strain>
    </source>
</reference>
<dbReference type="PRINTS" id="PR01224">
    <property type="entry name" value="DELTATUBULIN"/>
</dbReference>